<organism evidence="2 3">
    <name type="scientific">Fibrella aestuarina BUZ 2</name>
    <dbReference type="NCBI Taxonomy" id="1166018"/>
    <lineage>
        <taxon>Bacteria</taxon>
        <taxon>Pseudomonadati</taxon>
        <taxon>Bacteroidota</taxon>
        <taxon>Cytophagia</taxon>
        <taxon>Cytophagales</taxon>
        <taxon>Spirosomataceae</taxon>
        <taxon>Fibrella</taxon>
    </lineage>
</organism>
<proteinExistence type="predicted"/>
<gene>
    <name evidence="2" type="ORF">FAES_3669</name>
</gene>
<dbReference type="Proteomes" id="UP000011058">
    <property type="component" value="Chromosome"/>
</dbReference>
<dbReference type="KEGG" id="fae:FAES_3669"/>
<reference evidence="2 3" key="1">
    <citation type="journal article" date="2012" name="J. Bacteriol.">
        <title>Genome Sequence of Fibrella aestuarina BUZ 2T, a Filamentous Marine Bacterium.</title>
        <authorList>
            <person name="Filippini M."/>
            <person name="Qi W."/>
            <person name="Blom J."/>
            <person name="Goesmann A."/>
            <person name="Smits T.H."/>
            <person name="Bagheri H.C."/>
        </authorList>
    </citation>
    <scope>NUCLEOTIDE SEQUENCE [LARGE SCALE GENOMIC DNA]</scope>
    <source>
        <strain evidence="3">BUZ 2T</strain>
    </source>
</reference>
<evidence type="ECO:0008006" key="4">
    <source>
        <dbReference type="Google" id="ProtNLM"/>
    </source>
</evidence>
<dbReference type="STRING" id="1166018.FAES_3669"/>
<keyword evidence="3" id="KW-1185">Reference proteome</keyword>
<dbReference type="HOGENOM" id="CLU_1341578_0_0_10"/>
<evidence type="ECO:0000313" key="3">
    <source>
        <dbReference type="Proteomes" id="UP000011058"/>
    </source>
</evidence>
<dbReference type="AlphaFoldDB" id="I0KC23"/>
<dbReference type="RefSeq" id="WP_015332775.1">
    <property type="nucleotide sequence ID" value="NC_020054.1"/>
</dbReference>
<dbReference type="OrthoDB" id="1119336at2"/>
<feature type="transmembrane region" description="Helical" evidence="1">
    <location>
        <begin position="65"/>
        <end position="86"/>
    </location>
</feature>
<sequence>MNVSPDALPDLGYTLDTELPHDQLVPFVQTYCRKRNPYTIFYWAFNLALILLFLILLFRQPRAALSTSLSQAALGMALFLLVLLPVHEWLHGLAYKHFGASRVTFVAQWRQLVFYCLADRFVANSAELLVVALTPFVVINTLLIAGMALATPPLFWALFSALILHTGGCFGDVGMVSYFYTNRHRNPCTYDDAQQHKSFFFVRA</sequence>
<feature type="transmembrane region" description="Helical" evidence="1">
    <location>
        <begin position="40"/>
        <end position="58"/>
    </location>
</feature>
<protein>
    <recommendedName>
        <fullName evidence="4">DUF3267 domain-containing protein</fullName>
    </recommendedName>
</protein>
<keyword evidence="1" id="KW-0472">Membrane</keyword>
<keyword evidence="1" id="KW-1133">Transmembrane helix</keyword>
<dbReference type="EMBL" id="HE796683">
    <property type="protein sequence ID" value="CCH01676.1"/>
    <property type="molecule type" value="Genomic_DNA"/>
</dbReference>
<name>I0KC23_9BACT</name>
<dbReference type="eggNOG" id="ENOG50335WI">
    <property type="taxonomic scope" value="Bacteria"/>
</dbReference>
<evidence type="ECO:0000256" key="1">
    <source>
        <dbReference type="SAM" id="Phobius"/>
    </source>
</evidence>
<accession>I0KC23</accession>
<dbReference type="PATRIC" id="fig|1166018.3.peg.5451"/>
<evidence type="ECO:0000313" key="2">
    <source>
        <dbReference type="EMBL" id="CCH01676.1"/>
    </source>
</evidence>
<feature type="transmembrane region" description="Helical" evidence="1">
    <location>
        <begin position="129"/>
        <end position="149"/>
    </location>
</feature>
<dbReference type="InterPro" id="IPR021683">
    <property type="entry name" value="DUF3267"/>
</dbReference>
<dbReference type="Pfam" id="PF11667">
    <property type="entry name" value="DUF3267"/>
    <property type="match status" value="1"/>
</dbReference>
<feature type="transmembrane region" description="Helical" evidence="1">
    <location>
        <begin position="155"/>
        <end position="180"/>
    </location>
</feature>
<keyword evidence="1" id="KW-0812">Transmembrane</keyword>